<evidence type="ECO:0000256" key="8">
    <source>
        <dbReference type="ARBA" id="ARBA00022691"/>
    </source>
</evidence>
<proteinExistence type="inferred from homology"/>
<accession>A0A284VP87</accession>
<feature type="domain" description="SAM-dependent MTase RsmB/NOP-type" evidence="14">
    <location>
        <begin position="181"/>
        <end position="456"/>
    </location>
</feature>
<gene>
    <name evidence="15" type="ORF">MNV_220022</name>
</gene>
<dbReference type="PANTHER" id="PTHR22807">
    <property type="entry name" value="NOP2 YEAST -RELATED NOL1/NOP2/FMU SUN DOMAIN-CONTAINING"/>
    <property type="match status" value="1"/>
</dbReference>
<dbReference type="AlphaFoldDB" id="A0A284VP87"/>
<dbReference type="InterPro" id="IPR049560">
    <property type="entry name" value="MeTrfase_RsmB-F_NOP2_cat"/>
</dbReference>
<name>A0A284VP87_9EURY</name>
<dbReference type="InterPro" id="IPR004573">
    <property type="entry name" value="rRNA_ssu_MeTfrase_B"/>
</dbReference>
<dbReference type="Pfam" id="PF01029">
    <property type="entry name" value="NusB"/>
    <property type="match status" value="1"/>
</dbReference>
<dbReference type="SUPFAM" id="SSF48013">
    <property type="entry name" value="NusB-like"/>
    <property type="match status" value="1"/>
</dbReference>
<evidence type="ECO:0000256" key="3">
    <source>
        <dbReference type="ARBA" id="ARBA00012140"/>
    </source>
</evidence>
<dbReference type="Gene3D" id="3.30.70.1170">
    <property type="entry name" value="Sun protein, domain 3"/>
    <property type="match status" value="1"/>
</dbReference>
<dbReference type="Proteomes" id="UP000218615">
    <property type="component" value="Unassembled WGS sequence"/>
</dbReference>
<keyword evidence="16" id="KW-1185">Reference proteome</keyword>
<comment type="catalytic activity">
    <reaction evidence="12">
        <text>cytidine(967) in 16S rRNA + S-adenosyl-L-methionine = 5-methylcytidine(967) in 16S rRNA + S-adenosyl-L-homocysteine + H(+)</text>
        <dbReference type="Rhea" id="RHEA:42748"/>
        <dbReference type="Rhea" id="RHEA-COMP:10219"/>
        <dbReference type="Rhea" id="RHEA-COMP:10220"/>
        <dbReference type="ChEBI" id="CHEBI:15378"/>
        <dbReference type="ChEBI" id="CHEBI:57856"/>
        <dbReference type="ChEBI" id="CHEBI:59789"/>
        <dbReference type="ChEBI" id="CHEBI:74483"/>
        <dbReference type="ChEBI" id="CHEBI:82748"/>
        <dbReference type="EC" id="2.1.1.176"/>
    </reaction>
</comment>
<feature type="binding site" evidence="13">
    <location>
        <position position="295"/>
    </location>
    <ligand>
        <name>S-adenosyl-L-methionine</name>
        <dbReference type="ChEBI" id="CHEBI:59789"/>
    </ligand>
</feature>
<dbReference type="InterPro" id="IPR035926">
    <property type="entry name" value="NusB-like_sf"/>
</dbReference>
<evidence type="ECO:0000313" key="15">
    <source>
        <dbReference type="EMBL" id="SNQ61028.1"/>
    </source>
</evidence>
<dbReference type="Gene3D" id="1.10.940.10">
    <property type="entry name" value="NusB-like"/>
    <property type="match status" value="1"/>
</dbReference>
<organism evidence="15 16">
    <name type="scientific">Candidatus Methanoperedens nitratireducens</name>
    <dbReference type="NCBI Taxonomy" id="1392998"/>
    <lineage>
        <taxon>Archaea</taxon>
        <taxon>Methanobacteriati</taxon>
        <taxon>Methanobacteriota</taxon>
        <taxon>Stenosarchaea group</taxon>
        <taxon>Methanomicrobia</taxon>
        <taxon>Methanosarcinales</taxon>
        <taxon>ANME-2 cluster</taxon>
        <taxon>Candidatus Methanoperedentaceae</taxon>
        <taxon>Candidatus Methanoperedens</taxon>
    </lineage>
</organism>
<comment type="similarity">
    <text evidence="13">Belongs to the class I-like SAM-binding methyltransferase superfamily. RsmB/NOP family.</text>
</comment>
<evidence type="ECO:0000256" key="9">
    <source>
        <dbReference type="ARBA" id="ARBA00022884"/>
    </source>
</evidence>
<dbReference type="NCBIfam" id="TIGR00563">
    <property type="entry name" value="rsmB"/>
    <property type="match status" value="1"/>
</dbReference>
<evidence type="ECO:0000256" key="13">
    <source>
        <dbReference type="PROSITE-ProRule" id="PRU01023"/>
    </source>
</evidence>
<protein>
    <recommendedName>
        <fullName evidence="3">16S rRNA (cytosine(967)-C(5))-methyltransferase</fullName>
        <ecNumber evidence="3">2.1.1.176</ecNumber>
    </recommendedName>
    <alternativeName>
        <fullName evidence="10">16S rRNA m5C967 methyltransferase</fullName>
    </alternativeName>
    <alternativeName>
        <fullName evidence="11">rRNA (cytosine-C(5)-)-methyltransferase RsmB</fullName>
    </alternativeName>
</protein>
<sequence length="456" mass="50631">MGMHTSGKNSIFIRQKAYFAIMRLLNSAIGEGKYPDLLLGGLFKSEEFSSAEKAIIVEIGYGILRHMGRIDYIIENASRAAISRVGLNTLNILRLCTYQAVFMDASPAGIINNAVALSSLEKESGGFVKRTVEGILRNKEVIYPDKEKAPLEYISIYHSHPRWIVEKWFRELNDVRAVGALCSTNNLDPPLTIRTNPLKTDREPLQRLLQDEGYGSSPTAFSPCGLVVDKKEDIFKTGAFKSGLFEVQDEGSQLITMLTGAKPGGYVVDACAGNGGKSLFLSELMKTRGIILAMDTHAGKLANLRRRAGRSGASNIHTMTPEDAKLKQLKGTADCVFIDAPCSGMGVFRRNPDSKWRLTERDISELAEKQKEILREYSELVKPGGRLVYATCTISREENEGVVRAFLEENEEFCLVPVIEVNPELFSKFMTEKGFFRSLPHVHGTDGFFGAVMRRK</sequence>
<evidence type="ECO:0000256" key="1">
    <source>
        <dbReference type="ARBA" id="ARBA00002724"/>
    </source>
</evidence>
<dbReference type="InterPro" id="IPR054728">
    <property type="entry name" value="RsmB-like_ferredoxin"/>
</dbReference>
<keyword evidence="6 13" id="KW-0489">Methyltransferase</keyword>
<evidence type="ECO:0000256" key="12">
    <source>
        <dbReference type="ARBA" id="ARBA00047283"/>
    </source>
</evidence>
<dbReference type="InterPro" id="IPR001678">
    <property type="entry name" value="MeTrfase_RsmB-F_NOP2_dom"/>
</dbReference>
<keyword evidence="5" id="KW-0698">rRNA processing</keyword>
<dbReference type="NCBIfam" id="NF011494">
    <property type="entry name" value="PRK14902.1"/>
    <property type="match status" value="1"/>
</dbReference>
<evidence type="ECO:0000256" key="4">
    <source>
        <dbReference type="ARBA" id="ARBA00022490"/>
    </source>
</evidence>
<evidence type="ECO:0000256" key="10">
    <source>
        <dbReference type="ARBA" id="ARBA00030399"/>
    </source>
</evidence>
<evidence type="ECO:0000313" key="16">
    <source>
        <dbReference type="Proteomes" id="UP000218615"/>
    </source>
</evidence>
<evidence type="ECO:0000256" key="11">
    <source>
        <dbReference type="ARBA" id="ARBA00031088"/>
    </source>
</evidence>
<dbReference type="Gene3D" id="3.40.50.150">
    <property type="entry name" value="Vaccinia Virus protein VP39"/>
    <property type="match status" value="1"/>
</dbReference>
<comment type="function">
    <text evidence="1">Specifically methylates the cytosine at position 967 (m5C967) of 16S rRNA.</text>
</comment>
<keyword evidence="7 13" id="KW-0808">Transferase</keyword>
<dbReference type="OrthoDB" id="14725at2157"/>
<dbReference type="EC" id="2.1.1.176" evidence="3"/>
<dbReference type="PROSITE" id="PS51686">
    <property type="entry name" value="SAM_MT_RSMB_NOP"/>
    <property type="match status" value="1"/>
</dbReference>
<dbReference type="GO" id="GO:0005737">
    <property type="term" value="C:cytoplasm"/>
    <property type="evidence" value="ECO:0007669"/>
    <property type="project" value="UniProtKB-SubCell"/>
</dbReference>
<dbReference type="EMBL" id="FZMP01000135">
    <property type="protein sequence ID" value="SNQ61028.1"/>
    <property type="molecule type" value="Genomic_DNA"/>
</dbReference>
<dbReference type="InterPro" id="IPR023267">
    <property type="entry name" value="RCMT"/>
</dbReference>
<dbReference type="InterPro" id="IPR006027">
    <property type="entry name" value="NusB_RsmB_TIM44"/>
</dbReference>
<dbReference type="InterPro" id="IPR029063">
    <property type="entry name" value="SAM-dependent_MTases_sf"/>
</dbReference>
<keyword evidence="8 13" id="KW-0949">S-adenosyl-L-methionine</keyword>
<evidence type="ECO:0000256" key="2">
    <source>
        <dbReference type="ARBA" id="ARBA00004496"/>
    </source>
</evidence>
<dbReference type="Pfam" id="PF01189">
    <property type="entry name" value="Methyltr_RsmB-F"/>
    <property type="match status" value="1"/>
</dbReference>
<dbReference type="GO" id="GO:0006355">
    <property type="term" value="P:regulation of DNA-templated transcription"/>
    <property type="evidence" value="ECO:0007669"/>
    <property type="project" value="InterPro"/>
</dbReference>
<evidence type="ECO:0000256" key="7">
    <source>
        <dbReference type="ARBA" id="ARBA00022679"/>
    </source>
</evidence>
<dbReference type="GO" id="GO:0003723">
    <property type="term" value="F:RNA binding"/>
    <property type="evidence" value="ECO:0007669"/>
    <property type="project" value="UniProtKB-UniRule"/>
</dbReference>
<evidence type="ECO:0000256" key="6">
    <source>
        <dbReference type="ARBA" id="ARBA00022603"/>
    </source>
</evidence>
<keyword evidence="4" id="KW-0963">Cytoplasm</keyword>
<dbReference type="Pfam" id="PF22458">
    <property type="entry name" value="RsmF-B_ferredox"/>
    <property type="match status" value="1"/>
</dbReference>
<reference evidence="16" key="1">
    <citation type="submission" date="2017-06" db="EMBL/GenBank/DDBJ databases">
        <authorList>
            <person name="Cremers G."/>
        </authorList>
    </citation>
    <scope>NUCLEOTIDE SEQUENCE [LARGE SCALE GENOMIC DNA]</scope>
</reference>
<comment type="caution">
    <text evidence="13">Lacks conserved residue(s) required for the propagation of feature annotation.</text>
</comment>
<feature type="active site" description="Nucleophile" evidence="13">
    <location>
        <position position="392"/>
    </location>
</feature>
<dbReference type="PRINTS" id="PR02008">
    <property type="entry name" value="RCMTFAMILY"/>
</dbReference>
<dbReference type="GO" id="GO:0008649">
    <property type="term" value="F:rRNA methyltransferase activity"/>
    <property type="evidence" value="ECO:0007669"/>
    <property type="project" value="InterPro"/>
</dbReference>
<feature type="binding site" evidence="13">
    <location>
        <position position="339"/>
    </location>
    <ligand>
        <name>S-adenosyl-L-methionine</name>
        <dbReference type="ChEBI" id="CHEBI:59789"/>
    </ligand>
</feature>
<dbReference type="SUPFAM" id="SSF53335">
    <property type="entry name" value="S-adenosyl-L-methionine-dependent methyltransferases"/>
    <property type="match status" value="1"/>
</dbReference>
<evidence type="ECO:0000259" key="14">
    <source>
        <dbReference type="PROSITE" id="PS51686"/>
    </source>
</evidence>
<comment type="subcellular location">
    <subcellularLocation>
        <location evidence="2">Cytoplasm</location>
    </subcellularLocation>
</comment>
<keyword evidence="9 13" id="KW-0694">RNA-binding</keyword>
<dbReference type="PANTHER" id="PTHR22807:SF53">
    <property type="entry name" value="RIBOSOMAL RNA SMALL SUBUNIT METHYLTRANSFERASE B-RELATED"/>
    <property type="match status" value="1"/>
</dbReference>
<evidence type="ECO:0000256" key="5">
    <source>
        <dbReference type="ARBA" id="ARBA00022552"/>
    </source>
</evidence>
<dbReference type="RefSeq" id="WP_096205621.1">
    <property type="nucleotide sequence ID" value="NZ_FZMP01000135.1"/>
</dbReference>